<reference evidence="2" key="2">
    <citation type="journal article" date="2020" name="Microorganisms">
        <title>Osmotic Adaptation and Compatible Solute Biosynthesis of Phototrophic Bacteria as Revealed from Genome Analyses.</title>
        <authorList>
            <person name="Imhoff J.F."/>
            <person name="Rahn T."/>
            <person name="Kunzel S."/>
            <person name="Keller A."/>
            <person name="Neulinger S.C."/>
        </authorList>
    </citation>
    <scope>NUCLEOTIDE SEQUENCE</scope>
    <source>
        <strain evidence="2">DSM 9154</strain>
    </source>
</reference>
<gene>
    <name evidence="2" type="ORF">CKO21_13680</name>
</gene>
<organism evidence="2 3">
    <name type="scientific">Rhodovibrio salinarum</name>
    <dbReference type="NCBI Taxonomy" id="1087"/>
    <lineage>
        <taxon>Bacteria</taxon>
        <taxon>Pseudomonadati</taxon>
        <taxon>Pseudomonadota</taxon>
        <taxon>Alphaproteobacteria</taxon>
        <taxon>Rhodospirillales</taxon>
        <taxon>Rhodovibrionaceae</taxon>
        <taxon>Rhodovibrio</taxon>
    </lineage>
</organism>
<dbReference type="Pfam" id="PF13683">
    <property type="entry name" value="rve_3"/>
    <property type="match status" value="1"/>
</dbReference>
<reference evidence="2" key="1">
    <citation type="submission" date="2017-08" db="EMBL/GenBank/DDBJ databases">
        <authorList>
            <person name="Imhoff J.F."/>
            <person name="Rahn T."/>
            <person name="Kuenzel S."/>
            <person name="Neulinger S.C."/>
        </authorList>
    </citation>
    <scope>NUCLEOTIDE SEQUENCE</scope>
    <source>
        <strain evidence="2">DSM 9154</strain>
    </source>
</reference>
<keyword evidence="3" id="KW-1185">Reference proteome</keyword>
<evidence type="ECO:0000259" key="1">
    <source>
        <dbReference type="Pfam" id="PF13683"/>
    </source>
</evidence>
<protein>
    <recommendedName>
        <fullName evidence="1">Integrase catalytic domain-containing protein</fullName>
    </recommendedName>
</protein>
<dbReference type="EMBL" id="NRRE01000027">
    <property type="protein sequence ID" value="MBK1698293.1"/>
    <property type="molecule type" value="Genomic_DNA"/>
</dbReference>
<evidence type="ECO:0000313" key="3">
    <source>
        <dbReference type="Proteomes" id="UP000778970"/>
    </source>
</evidence>
<feature type="domain" description="Integrase catalytic" evidence="1">
    <location>
        <begin position="19"/>
        <end position="56"/>
    </location>
</feature>
<evidence type="ECO:0000313" key="2">
    <source>
        <dbReference type="EMBL" id="MBK1698293.1"/>
    </source>
</evidence>
<proteinExistence type="predicted"/>
<dbReference type="AlphaFoldDB" id="A0A934V0T8"/>
<accession>A0A934V0T8</accession>
<dbReference type="Proteomes" id="UP000778970">
    <property type="component" value="Unassembled WGS sequence"/>
</dbReference>
<dbReference type="GO" id="GO:0015074">
    <property type="term" value="P:DNA integration"/>
    <property type="evidence" value="ECO:0007669"/>
    <property type="project" value="InterPro"/>
</dbReference>
<comment type="caution">
    <text evidence="2">The sequence shown here is derived from an EMBL/GenBank/DDBJ whole genome shotgun (WGS) entry which is preliminary data.</text>
</comment>
<dbReference type="InterPro" id="IPR001584">
    <property type="entry name" value="Integrase_cat-core"/>
</dbReference>
<name>A0A934V0T8_9PROT</name>
<sequence length="57" mass="6292">MQPCGCGSVVSTSARNNWAGTPWQNGFCEGFNDILRDEPLNGEIFYTLIEAEVLIAR</sequence>